<reference evidence="8 9" key="1">
    <citation type="journal article" date="2014" name="Genome Announc.">
        <title>Genome Sequence and Methylome of Soil Bacterium Gemmatirosa kalamazoonensis KBS708T, a Member of the Rarely Cultivated Gemmatimonadetes Phylum.</title>
        <authorList>
            <person name="Debruyn J.M."/>
            <person name="Radosevich M."/>
            <person name="Wommack K.E."/>
            <person name="Polson S.W."/>
            <person name="Hauser L.J."/>
            <person name="Fawaz M.N."/>
            <person name="Korlach J."/>
            <person name="Tsai Y.C."/>
        </authorList>
    </citation>
    <scope>NUCLEOTIDE SEQUENCE [LARGE SCALE GENOMIC DNA]</scope>
    <source>
        <strain evidence="8 9">KBS708</strain>
    </source>
</reference>
<dbReference type="Proteomes" id="UP000019151">
    <property type="component" value="Chromosome"/>
</dbReference>
<dbReference type="KEGG" id="gba:J421_3834"/>
<dbReference type="AlphaFoldDB" id="W0RKT2"/>
<dbReference type="GO" id="GO:0046872">
    <property type="term" value="F:metal ion binding"/>
    <property type="evidence" value="ECO:0007669"/>
    <property type="project" value="UniProtKB-KW"/>
</dbReference>
<protein>
    <submittedName>
        <fullName evidence="8">Peptidase M48 Ste24p</fullName>
    </submittedName>
</protein>
<dbReference type="eggNOG" id="COG4783">
    <property type="taxonomic scope" value="Bacteria"/>
</dbReference>
<comment type="similarity">
    <text evidence="6">Belongs to the peptidase M48 family.</text>
</comment>
<keyword evidence="1 6" id="KW-0645">Protease</keyword>
<evidence type="ECO:0000256" key="4">
    <source>
        <dbReference type="ARBA" id="ARBA00022833"/>
    </source>
</evidence>
<accession>W0RKT2</accession>
<evidence type="ECO:0000313" key="8">
    <source>
        <dbReference type="EMBL" id="AHG91371.1"/>
    </source>
</evidence>
<evidence type="ECO:0000256" key="6">
    <source>
        <dbReference type="RuleBase" id="RU003983"/>
    </source>
</evidence>
<dbReference type="OrthoDB" id="9810445at2"/>
<evidence type="ECO:0000256" key="5">
    <source>
        <dbReference type="ARBA" id="ARBA00023049"/>
    </source>
</evidence>
<comment type="cofactor">
    <cofactor evidence="6">
        <name>Zn(2+)</name>
        <dbReference type="ChEBI" id="CHEBI:29105"/>
    </cofactor>
    <text evidence="6">Binds 1 zinc ion per subunit.</text>
</comment>
<dbReference type="EMBL" id="CP007128">
    <property type="protein sequence ID" value="AHG91371.1"/>
    <property type="molecule type" value="Genomic_DNA"/>
</dbReference>
<dbReference type="PROSITE" id="PS51257">
    <property type="entry name" value="PROKAR_LIPOPROTEIN"/>
    <property type="match status" value="1"/>
</dbReference>
<dbReference type="GO" id="GO:0004222">
    <property type="term" value="F:metalloendopeptidase activity"/>
    <property type="evidence" value="ECO:0007669"/>
    <property type="project" value="InterPro"/>
</dbReference>
<dbReference type="STRING" id="861299.J421_3834"/>
<evidence type="ECO:0000313" key="9">
    <source>
        <dbReference type="Proteomes" id="UP000019151"/>
    </source>
</evidence>
<dbReference type="GO" id="GO:0051603">
    <property type="term" value="P:proteolysis involved in protein catabolic process"/>
    <property type="evidence" value="ECO:0007669"/>
    <property type="project" value="TreeGrafter"/>
</dbReference>
<name>W0RKT2_9BACT</name>
<keyword evidence="2" id="KW-0479">Metal-binding</keyword>
<feature type="domain" description="Peptidase M48" evidence="7">
    <location>
        <begin position="52"/>
        <end position="233"/>
    </location>
</feature>
<dbReference type="InterPro" id="IPR001915">
    <property type="entry name" value="Peptidase_M48"/>
</dbReference>
<evidence type="ECO:0000256" key="2">
    <source>
        <dbReference type="ARBA" id="ARBA00022723"/>
    </source>
</evidence>
<dbReference type="RefSeq" id="WP_158508844.1">
    <property type="nucleotide sequence ID" value="NZ_CP007128.1"/>
</dbReference>
<evidence type="ECO:0000259" key="7">
    <source>
        <dbReference type="Pfam" id="PF01435"/>
    </source>
</evidence>
<proteinExistence type="inferred from homology"/>
<dbReference type="CDD" id="cd07333">
    <property type="entry name" value="M48C_bepA_like"/>
    <property type="match status" value="1"/>
</dbReference>
<dbReference type="InParanoid" id="W0RKT2"/>
<dbReference type="Pfam" id="PF01435">
    <property type="entry name" value="Peptidase_M48"/>
    <property type="match status" value="1"/>
</dbReference>
<evidence type="ECO:0000256" key="1">
    <source>
        <dbReference type="ARBA" id="ARBA00022670"/>
    </source>
</evidence>
<dbReference type="Gene3D" id="3.30.2010.10">
    <property type="entry name" value="Metalloproteases ('zincins'), catalytic domain"/>
    <property type="match status" value="1"/>
</dbReference>
<keyword evidence="9" id="KW-1185">Reference proteome</keyword>
<dbReference type="PANTHER" id="PTHR22726:SF1">
    <property type="entry name" value="METALLOENDOPEPTIDASE OMA1, MITOCHONDRIAL"/>
    <property type="match status" value="1"/>
</dbReference>
<evidence type="ECO:0000256" key="3">
    <source>
        <dbReference type="ARBA" id="ARBA00022801"/>
    </source>
</evidence>
<dbReference type="GO" id="GO:0016020">
    <property type="term" value="C:membrane"/>
    <property type="evidence" value="ECO:0007669"/>
    <property type="project" value="TreeGrafter"/>
</dbReference>
<keyword evidence="5 6" id="KW-0482">Metalloprotease</keyword>
<gene>
    <name evidence="8" type="ORF">J421_3834</name>
</gene>
<organism evidence="8 9">
    <name type="scientific">Gemmatirosa kalamazoonensis</name>
    <dbReference type="NCBI Taxonomy" id="861299"/>
    <lineage>
        <taxon>Bacteria</taxon>
        <taxon>Pseudomonadati</taxon>
        <taxon>Gemmatimonadota</taxon>
        <taxon>Gemmatimonadia</taxon>
        <taxon>Gemmatimonadales</taxon>
        <taxon>Gemmatimonadaceae</taxon>
        <taxon>Gemmatirosa</taxon>
    </lineage>
</organism>
<keyword evidence="3 6" id="KW-0378">Hydrolase</keyword>
<sequence length="275" mass="30028">MRHSIVRRTIAGAALALAGTACGVSQQQEVEMGAQYSAQINQQLPIITDALVNQYINTLGMELARVADTRGLEWHFYVVNSPEVNAFAVPGGYVYVNRGLIERASKMDQVAGVLGHEIGHVTHRHSVKQMEQQNGAQIGVTVACVLQPAVCNSGLGSTAINVVGTAVFAKFSRNDEAEADQAGIEYTTKAGIDPRGIPEMFQILLDERQTAPSKVEAWFATHPLEEDRIRDTEATISKYNVAQLNQLTKDTQNFHTFQQRLRSLPQAPQSRTGGN</sequence>
<dbReference type="PANTHER" id="PTHR22726">
    <property type="entry name" value="METALLOENDOPEPTIDASE OMA1"/>
    <property type="match status" value="1"/>
</dbReference>
<dbReference type="InterPro" id="IPR051156">
    <property type="entry name" value="Mito/Outer_Membr_Metalloprot"/>
</dbReference>
<dbReference type="HOGENOM" id="CLU_029002_5_2_0"/>
<keyword evidence="4 6" id="KW-0862">Zinc</keyword>